<feature type="compositionally biased region" description="Low complexity" evidence="1">
    <location>
        <begin position="860"/>
        <end position="875"/>
    </location>
</feature>
<feature type="region of interest" description="Disordered" evidence="1">
    <location>
        <begin position="1"/>
        <end position="26"/>
    </location>
</feature>
<feature type="compositionally biased region" description="Polar residues" evidence="1">
    <location>
        <begin position="329"/>
        <end position="356"/>
    </location>
</feature>
<feature type="compositionally biased region" description="Polar residues" evidence="1">
    <location>
        <begin position="1"/>
        <end position="18"/>
    </location>
</feature>
<feature type="region of interest" description="Disordered" evidence="1">
    <location>
        <begin position="327"/>
        <end position="356"/>
    </location>
</feature>
<dbReference type="OrthoDB" id="10690184at2759"/>
<feature type="compositionally biased region" description="Polar residues" evidence="1">
    <location>
        <begin position="145"/>
        <end position="158"/>
    </location>
</feature>
<name>A0A9Q0MX93_9DIPT</name>
<feature type="compositionally biased region" description="Basic residues" evidence="1">
    <location>
        <begin position="1052"/>
        <end position="1061"/>
    </location>
</feature>
<comment type="caution">
    <text evidence="2">The sequence shown here is derived from an EMBL/GenBank/DDBJ whole genome shotgun (WGS) entry which is preliminary data.</text>
</comment>
<proteinExistence type="predicted"/>
<evidence type="ECO:0000313" key="2">
    <source>
        <dbReference type="EMBL" id="KAJ6639711.1"/>
    </source>
</evidence>
<feature type="region of interest" description="Disordered" evidence="1">
    <location>
        <begin position="980"/>
        <end position="1005"/>
    </location>
</feature>
<sequence length="1541" mass="170843">LVTSPQPTINSSQNNQKSLLRKNRQAPAPFELSSIDGQAVRSQPIGEDKVVASMSNSDDILLDVPIQETNIQLLCDSNGPPASLMPSPAYVDVSNAAIAQGAKASDNNAFLLTTSMPSMQSPATSQSSSALFSTTIISPPTSTTHLSAPSEVSQNTAISDRPKVKPVSKKDGKNLRKAAPLLQQNQMVSICNNMPVIPKPEPNFQVLQQSLHNFSITQQPITNAATTTIVPNRQLSATKQNNIQQQQQLNQQQICSSSANSISSSSGQTTSSSNNFSIADPTTTGNNIISIASNQQKLNDKIIQKMVAEIPNTILNKYRQRLIVDEQPKSPSETPPTLASGNLLASPTNSSKNAANNHNIEDISRIFCEVIRSELNANPPSEFILHQKPCNSTLQQQFSLQQQEKQCPGSFMSPTEDHIHMFTVEDPQSESIEECGMYPAMEESLGTFNADDVGADGSREQINYEWTDDIDVINVLHGVSDWPVALQEVAANCHEFADYASLIGINSSCKMRWTGQWPQQPSILQDLTQHTITTTVCDDPLGQRQPNQVMIDPQLHQQIQQQLCVEQFQLLNQLQNHSQQSPISLIPSAMDLSQSPNIGMQPLPNQIQNLPSAGILQQQQSQLTGDAQTKFVFNVETDKTSPSLQLLFQLPSVQQVQQPTAALPSDDDDNPQSQQSNRATQTQQTTTGPVPSSQAPLDYFPPLTNQPNINLIQYQQHLPPEIGQQPTEPWEQHDKHKSKKDYSKFLFAVANQLTLDEFKKYTNFPDEIQKTSDEEDVMEMIDLTGNEEPLQVGNIIPPKMRKKYPRKKISEDAILPSGIANYGATKRFVDQVQTIDSTEETIDEIYISLDRLADDDENSRQSPSSSTVTTTSQISELTANNPPKIQVLSIVTLVPPSNLQVTNTPNELPTTENANIVMGLESSKQPSPSAALAEGTVSETPLNVKNLNRKPLIGPKSRVARPQEPVESAFMTPEKLLHQMMQPSSSTERSLQNTSQQSEFVKPNPVLNSTQQLLDDLIHTAPLLHDLMHTAPQMECVSAKSPIKDVPQAPKPHPKFGHKSRVVYESSSSDEISPTTSMSDKQPETSTAASTSTDKSMNPTLGQLGVGSPGQTYVTQETHLPSHSPISTGLINIFKRSFDAQMERINDHLKTYISETEPSALSLKSFWYEFIKAEYENDSNAAETQLETSSDNVENVQPSQPVVDTNEVAAQLELENLLVEIKQEKLSQNESDSSDVQIIEVPPEEPIVIGLDSTQDLLNNLECDKDSDEICVEPFALPISTLLESNKEKSKVAGNSKRFVTSLPKIAKKKRTPYQPLDIAVETANKIPPSILPGHDFSQQPQTPPDHYVIEECTMSKPNNINPPVAQKRLSIDALNLHEKKRRRLTETIKRELNWKIMDVRMLAFKPVSINIFNMELKLRNNFDTFYIQDQHSMKRILHLRDNEWKSVCTLLSALNGFTFDCSKSSVASTNSNLISRCLDCFVRSVPLFVRSNINLKDFMGHCLEVTEPQPLVNKNTEFAIDSKILKKMEEFKKILTMEIN</sequence>
<feature type="region of interest" description="Disordered" evidence="1">
    <location>
        <begin position="1043"/>
        <end position="1111"/>
    </location>
</feature>
<accession>A0A9Q0MX93</accession>
<feature type="region of interest" description="Disordered" evidence="1">
    <location>
        <begin position="656"/>
        <end position="706"/>
    </location>
</feature>
<dbReference type="Proteomes" id="UP001151699">
    <property type="component" value="Chromosome X"/>
</dbReference>
<feature type="compositionally biased region" description="Low complexity" evidence="1">
    <location>
        <begin position="259"/>
        <end position="277"/>
    </location>
</feature>
<feature type="compositionally biased region" description="Low complexity" evidence="1">
    <location>
        <begin position="671"/>
        <end position="694"/>
    </location>
</feature>
<feature type="region of interest" description="Disordered" evidence="1">
    <location>
        <begin position="141"/>
        <end position="175"/>
    </location>
</feature>
<gene>
    <name evidence="2" type="primary">mask_0</name>
    <name evidence="2" type="ORF">Bhyg_12458</name>
</gene>
<evidence type="ECO:0000313" key="3">
    <source>
        <dbReference type="Proteomes" id="UP001151699"/>
    </source>
</evidence>
<feature type="non-terminal residue" evidence="2">
    <location>
        <position position="1"/>
    </location>
</feature>
<keyword evidence="3" id="KW-1185">Reference proteome</keyword>
<feature type="compositionally biased region" description="Polar residues" evidence="1">
    <location>
        <begin position="981"/>
        <end position="999"/>
    </location>
</feature>
<feature type="compositionally biased region" description="Low complexity" evidence="1">
    <location>
        <begin position="1065"/>
        <end position="1093"/>
    </location>
</feature>
<protein>
    <submittedName>
        <fullName evidence="2">Ankyrin repeat and KH domain-containing protein mask</fullName>
    </submittedName>
</protein>
<feature type="compositionally biased region" description="Basic and acidic residues" evidence="1">
    <location>
        <begin position="160"/>
        <end position="174"/>
    </location>
</feature>
<evidence type="ECO:0000256" key="1">
    <source>
        <dbReference type="SAM" id="MobiDB-lite"/>
    </source>
</evidence>
<feature type="region of interest" description="Disordered" evidence="1">
    <location>
        <begin position="853"/>
        <end position="877"/>
    </location>
</feature>
<dbReference type="EMBL" id="WJQU01000003">
    <property type="protein sequence ID" value="KAJ6639711.1"/>
    <property type="molecule type" value="Genomic_DNA"/>
</dbReference>
<organism evidence="2 3">
    <name type="scientific">Pseudolycoriella hygida</name>
    <dbReference type="NCBI Taxonomy" id="35572"/>
    <lineage>
        <taxon>Eukaryota</taxon>
        <taxon>Metazoa</taxon>
        <taxon>Ecdysozoa</taxon>
        <taxon>Arthropoda</taxon>
        <taxon>Hexapoda</taxon>
        <taxon>Insecta</taxon>
        <taxon>Pterygota</taxon>
        <taxon>Neoptera</taxon>
        <taxon>Endopterygota</taxon>
        <taxon>Diptera</taxon>
        <taxon>Nematocera</taxon>
        <taxon>Sciaroidea</taxon>
        <taxon>Sciaridae</taxon>
        <taxon>Pseudolycoriella</taxon>
    </lineage>
</organism>
<reference evidence="2" key="1">
    <citation type="submission" date="2022-07" db="EMBL/GenBank/DDBJ databases">
        <authorList>
            <person name="Trinca V."/>
            <person name="Uliana J.V.C."/>
            <person name="Torres T.T."/>
            <person name="Ward R.J."/>
            <person name="Monesi N."/>
        </authorList>
    </citation>
    <scope>NUCLEOTIDE SEQUENCE</scope>
    <source>
        <strain evidence="2">HSMRA1968</strain>
        <tissue evidence="2">Whole embryos</tissue>
    </source>
</reference>
<feature type="non-terminal residue" evidence="2">
    <location>
        <position position="1541"/>
    </location>
</feature>
<feature type="region of interest" description="Disordered" evidence="1">
    <location>
        <begin position="259"/>
        <end position="278"/>
    </location>
</feature>